<evidence type="ECO:0000259" key="13">
    <source>
        <dbReference type="PROSITE" id="PS51918"/>
    </source>
</evidence>
<dbReference type="EMBL" id="QAYE01000008">
    <property type="protein sequence ID" value="PTW45054.1"/>
    <property type="molecule type" value="Genomic_DNA"/>
</dbReference>
<evidence type="ECO:0000256" key="9">
    <source>
        <dbReference type="ARBA" id="ARBA00023150"/>
    </source>
</evidence>
<comment type="subunit">
    <text evidence="12">Monomer and homodimer.</text>
</comment>
<evidence type="ECO:0000256" key="1">
    <source>
        <dbReference type="ARBA" id="ARBA00012167"/>
    </source>
</evidence>
<comment type="catalytic activity">
    <reaction evidence="11 12">
        <text>GTP + AH2 + S-adenosyl-L-methionine = (8S)-3',8-cyclo-7,8-dihydroguanosine 5'-triphosphate + 5'-deoxyadenosine + L-methionine + A + H(+)</text>
        <dbReference type="Rhea" id="RHEA:49576"/>
        <dbReference type="ChEBI" id="CHEBI:13193"/>
        <dbReference type="ChEBI" id="CHEBI:15378"/>
        <dbReference type="ChEBI" id="CHEBI:17319"/>
        <dbReference type="ChEBI" id="CHEBI:17499"/>
        <dbReference type="ChEBI" id="CHEBI:37565"/>
        <dbReference type="ChEBI" id="CHEBI:57844"/>
        <dbReference type="ChEBI" id="CHEBI:59789"/>
        <dbReference type="ChEBI" id="CHEBI:131766"/>
        <dbReference type="EC" id="4.1.99.22"/>
    </reaction>
</comment>
<name>A0A2T5U0M3_9SPHN</name>
<feature type="binding site" evidence="12">
    <location>
        <position position="35"/>
    </location>
    <ligand>
        <name>[4Fe-4S] cluster</name>
        <dbReference type="ChEBI" id="CHEBI:49883"/>
        <label>1</label>
        <note>4Fe-4S-S-AdoMet</note>
    </ligand>
</feature>
<dbReference type="PROSITE" id="PS01305">
    <property type="entry name" value="MOAA_NIFB_PQQE"/>
    <property type="match status" value="1"/>
</dbReference>
<dbReference type="UniPathway" id="UPA00344"/>
<evidence type="ECO:0000256" key="10">
    <source>
        <dbReference type="ARBA" id="ARBA00023239"/>
    </source>
</evidence>
<keyword evidence="10 12" id="KW-0456">Lyase</keyword>
<dbReference type="Pfam" id="PF06463">
    <property type="entry name" value="Mob_synth_C"/>
    <property type="match status" value="1"/>
</dbReference>
<dbReference type="CDD" id="cd01335">
    <property type="entry name" value="Radical_SAM"/>
    <property type="match status" value="1"/>
</dbReference>
<dbReference type="Pfam" id="PF04055">
    <property type="entry name" value="Radical_SAM"/>
    <property type="match status" value="1"/>
</dbReference>
<keyword evidence="2 12" id="KW-0004">4Fe-4S</keyword>
<evidence type="ECO:0000256" key="7">
    <source>
        <dbReference type="ARBA" id="ARBA00023014"/>
    </source>
</evidence>
<keyword evidence="7 12" id="KW-0411">Iron-sulfur</keyword>
<evidence type="ECO:0000256" key="4">
    <source>
        <dbReference type="ARBA" id="ARBA00022723"/>
    </source>
</evidence>
<reference evidence="14 15" key="1">
    <citation type="submission" date="2018-04" db="EMBL/GenBank/DDBJ databases">
        <title>Genomic Encyclopedia of Type Strains, Phase III (KMG-III): the genomes of soil and plant-associated and newly described type strains.</title>
        <authorList>
            <person name="Whitman W."/>
        </authorList>
    </citation>
    <scope>NUCLEOTIDE SEQUENCE [LARGE SCALE GENOMIC DNA]</scope>
    <source>
        <strain evidence="14 15">MA-olki</strain>
    </source>
</reference>
<evidence type="ECO:0000256" key="8">
    <source>
        <dbReference type="ARBA" id="ARBA00023134"/>
    </source>
</evidence>
<dbReference type="GeneID" id="91007055"/>
<comment type="pathway">
    <text evidence="12">Cofactor biosynthesis; molybdopterin biosynthesis.</text>
</comment>
<dbReference type="InterPro" id="IPR013483">
    <property type="entry name" value="MoaA"/>
</dbReference>
<evidence type="ECO:0000313" key="15">
    <source>
        <dbReference type="Proteomes" id="UP000244013"/>
    </source>
</evidence>
<sequence length="342" mass="37649">MTIAPTLEQKPLRDTHGRTIKYLRISVTDRCDLRCRYCMSEKMTFLPRSKLLSLEEIAIIAERFIARGVTKIRLSGGEPLVRRDVAELVQRLGHNIGANGQGGGLEELTMTTNGTHLAQHAEAMVDAGIRRVNVSMDSRDPERFRYITRHGDVSQVIGGIYAARDAGLAIKINMVALKGFNENEIAPMLAWCRDEGFDLSLIETMPLGAIDEDRTDRFLPLTKVFEDLGQQFTLARDAHKTGGPARYWNVDGTRTRLGLISPLTANFCDGCNRVRLTTEGKLYMCLGHDDQVDLKAALREGGTAGLDEAIDAGLFAKPKAHDFRIGQGEGPAVARHMSVTGG</sequence>
<protein>
    <recommendedName>
        <fullName evidence="1 12">GTP 3',8-cyclase</fullName>
        <ecNumber evidence="1 12">4.1.99.22</ecNumber>
    </recommendedName>
    <alternativeName>
        <fullName evidence="12">Molybdenum cofactor biosynthesis protein A</fullName>
    </alternativeName>
</protein>
<feature type="binding site" evidence="12">
    <location>
        <position position="38"/>
    </location>
    <ligand>
        <name>[4Fe-4S] cluster</name>
        <dbReference type="ChEBI" id="CHEBI:49883"/>
        <label>1</label>
        <note>4Fe-4S-S-AdoMet</note>
    </ligand>
</feature>
<feature type="binding site" evidence="12">
    <location>
        <begin position="273"/>
        <end position="275"/>
    </location>
    <ligand>
        <name>GTP</name>
        <dbReference type="ChEBI" id="CHEBI:37565"/>
    </ligand>
</feature>
<dbReference type="InterPro" id="IPR000385">
    <property type="entry name" value="MoaA_NifB_PqqE_Fe-S-bd_CS"/>
</dbReference>
<keyword evidence="3 12" id="KW-0949">S-adenosyl-L-methionine</keyword>
<dbReference type="PANTHER" id="PTHR22960:SF0">
    <property type="entry name" value="MOLYBDENUM COFACTOR BIOSYNTHESIS PROTEIN 1"/>
    <property type="match status" value="1"/>
</dbReference>
<dbReference type="Gene3D" id="3.20.20.70">
    <property type="entry name" value="Aldolase class I"/>
    <property type="match status" value="1"/>
</dbReference>
<evidence type="ECO:0000256" key="11">
    <source>
        <dbReference type="ARBA" id="ARBA00048697"/>
    </source>
</evidence>
<dbReference type="InterPro" id="IPR006638">
    <property type="entry name" value="Elp3/MiaA/NifB-like_rSAM"/>
</dbReference>
<dbReference type="NCBIfam" id="TIGR02666">
    <property type="entry name" value="moaA"/>
    <property type="match status" value="1"/>
</dbReference>
<keyword evidence="4 12" id="KW-0479">Metal-binding</keyword>
<dbReference type="InterPro" id="IPR050105">
    <property type="entry name" value="MoCo_biosynth_MoaA/MoaC"/>
</dbReference>
<feature type="binding site" evidence="12">
    <location>
        <position position="171"/>
    </location>
    <ligand>
        <name>GTP</name>
        <dbReference type="ChEBI" id="CHEBI:37565"/>
    </ligand>
</feature>
<keyword evidence="9 12" id="KW-0501">Molybdenum cofactor biosynthesis</keyword>
<dbReference type="InterPro" id="IPR007197">
    <property type="entry name" value="rSAM"/>
</dbReference>
<evidence type="ECO:0000313" key="14">
    <source>
        <dbReference type="EMBL" id="PTW45054.1"/>
    </source>
</evidence>
<feature type="binding site" evidence="12">
    <location>
        <position position="31"/>
    </location>
    <ligand>
        <name>[4Fe-4S] cluster</name>
        <dbReference type="ChEBI" id="CHEBI:49883"/>
        <label>1</label>
        <note>4Fe-4S-S-AdoMet</note>
    </ligand>
</feature>
<dbReference type="SUPFAM" id="SSF102114">
    <property type="entry name" value="Radical SAM enzymes"/>
    <property type="match status" value="1"/>
</dbReference>
<dbReference type="SFLD" id="SFLDG01067">
    <property type="entry name" value="SPASM/twitch_domain_containing"/>
    <property type="match status" value="1"/>
</dbReference>
<feature type="domain" description="Radical SAM core" evidence="13">
    <location>
        <begin position="15"/>
        <end position="245"/>
    </location>
</feature>
<keyword evidence="8 12" id="KW-0342">GTP-binding</keyword>
<dbReference type="GO" id="GO:0006777">
    <property type="term" value="P:Mo-molybdopterin cofactor biosynthetic process"/>
    <property type="evidence" value="ECO:0007669"/>
    <property type="project" value="UniProtKB-UniRule"/>
</dbReference>
<keyword evidence="5 12" id="KW-0547">Nucleotide-binding</keyword>
<dbReference type="SMART" id="SM00729">
    <property type="entry name" value="Elp3"/>
    <property type="match status" value="1"/>
</dbReference>
<gene>
    <name evidence="12" type="primary">moaA</name>
    <name evidence="14" type="ORF">C8J25_108145</name>
</gene>
<dbReference type="GO" id="GO:0061799">
    <property type="term" value="F:cyclic pyranopterin monophosphate synthase activity"/>
    <property type="evidence" value="ECO:0007669"/>
    <property type="project" value="TreeGrafter"/>
</dbReference>
<evidence type="ECO:0000256" key="5">
    <source>
        <dbReference type="ARBA" id="ARBA00022741"/>
    </source>
</evidence>
<dbReference type="RefSeq" id="WP_107955234.1">
    <property type="nucleotide sequence ID" value="NZ_QAYE01000008.1"/>
</dbReference>
<comment type="similarity">
    <text evidence="12">Belongs to the radical SAM superfamily. MoaA family.</text>
</comment>
<dbReference type="AlphaFoldDB" id="A0A2T5U0M3"/>
<feature type="binding site" evidence="12">
    <location>
        <position position="73"/>
    </location>
    <ligand>
        <name>GTP</name>
        <dbReference type="ChEBI" id="CHEBI:37565"/>
    </ligand>
</feature>
<evidence type="ECO:0000256" key="2">
    <source>
        <dbReference type="ARBA" id="ARBA00022485"/>
    </source>
</evidence>
<dbReference type="InterPro" id="IPR040064">
    <property type="entry name" value="MoaA-like"/>
</dbReference>
<dbReference type="GO" id="GO:0051539">
    <property type="term" value="F:4 iron, 4 sulfur cluster binding"/>
    <property type="evidence" value="ECO:0007669"/>
    <property type="project" value="UniProtKB-UniRule"/>
</dbReference>
<dbReference type="SFLD" id="SFLDG01383">
    <property type="entry name" value="cyclic_pyranopterin_phosphate"/>
    <property type="match status" value="1"/>
</dbReference>
<dbReference type="GO" id="GO:0005525">
    <property type="term" value="F:GTP binding"/>
    <property type="evidence" value="ECO:0007669"/>
    <property type="project" value="UniProtKB-UniRule"/>
</dbReference>
<feature type="binding site" evidence="12">
    <location>
        <position position="24"/>
    </location>
    <ligand>
        <name>GTP</name>
        <dbReference type="ChEBI" id="CHEBI:37565"/>
    </ligand>
</feature>
<feature type="binding site" evidence="12">
    <location>
        <position position="205"/>
    </location>
    <ligand>
        <name>S-adenosyl-L-methionine</name>
        <dbReference type="ChEBI" id="CHEBI:59789"/>
    </ligand>
</feature>
<accession>A0A2T5U0M3</accession>
<comment type="cofactor">
    <cofactor evidence="12">
        <name>[4Fe-4S] cluster</name>
        <dbReference type="ChEBI" id="CHEBI:49883"/>
    </cofactor>
    <text evidence="12">Binds 2 [4Fe-4S] clusters. Binds 1 [4Fe-4S] cluster coordinated with 3 cysteines and an exchangeable S-adenosyl-L-methionine and 1 [4Fe-4S] cluster coordinated with 3 cysteines and the GTP-derived substrate.</text>
</comment>
<dbReference type="PANTHER" id="PTHR22960">
    <property type="entry name" value="MOLYBDOPTERIN COFACTOR SYNTHESIS PROTEIN A"/>
    <property type="match status" value="1"/>
</dbReference>
<feature type="binding site" evidence="12">
    <location>
        <position position="77"/>
    </location>
    <ligand>
        <name>S-adenosyl-L-methionine</name>
        <dbReference type="ChEBI" id="CHEBI:59789"/>
    </ligand>
</feature>
<dbReference type="InterPro" id="IPR010505">
    <property type="entry name" value="MoaA_twitch"/>
</dbReference>
<dbReference type="Proteomes" id="UP000244013">
    <property type="component" value="Unassembled WGS sequence"/>
</dbReference>
<proteinExistence type="inferred from homology"/>
<evidence type="ECO:0000256" key="3">
    <source>
        <dbReference type="ARBA" id="ARBA00022691"/>
    </source>
</evidence>
<dbReference type="HAMAP" id="MF_01225_B">
    <property type="entry name" value="MoaA_B"/>
    <property type="match status" value="1"/>
</dbReference>
<dbReference type="SFLD" id="SFLDG01386">
    <property type="entry name" value="main_SPASM_domain-containing"/>
    <property type="match status" value="1"/>
</dbReference>
<keyword evidence="6 12" id="KW-0408">Iron</keyword>
<dbReference type="InterPro" id="IPR058240">
    <property type="entry name" value="rSAM_sf"/>
</dbReference>
<dbReference type="SFLD" id="SFLDS00029">
    <property type="entry name" value="Radical_SAM"/>
    <property type="match status" value="1"/>
</dbReference>
<dbReference type="GO" id="GO:0061798">
    <property type="term" value="F:GTP 3',8'-cyclase activity"/>
    <property type="evidence" value="ECO:0007669"/>
    <property type="project" value="UniProtKB-UniRule"/>
</dbReference>
<dbReference type="CDD" id="cd21117">
    <property type="entry name" value="Twitch_MoaA"/>
    <property type="match status" value="1"/>
</dbReference>
<dbReference type="OrthoDB" id="9763993at2"/>
<evidence type="ECO:0000256" key="6">
    <source>
        <dbReference type="ARBA" id="ARBA00023004"/>
    </source>
</evidence>
<organism evidence="14 15">
    <name type="scientific">Sphingomonas faeni</name>
    <dbReference type="NCBI Taxonomy" id="185950"/>
    <lineage>
        <taxon>Bacteria</taxon>
        <taxon>Pseudomonadati</taxon>
        <taxon>Pseudomonadota</taxon>
        <taxon>Alphaproteobacteria</taxon>
        <taxon>Sphingomonadales</taxon>
        <taxon>Sphingomonadaceae</taxon>
        <taxon>Sphingomonas</taxon>
    </lineage>
</organism>
<feature type="binding site" evidence="12">
    <location>
        <position position="271"/>
    </location>
    <ligand>
        <name>[4Fe-4S] cluster</name>
        <dbReference type="ChEBI" id="CHEBI:49883"/>
        <label>2</label>
        <note>4Fe-4S-substrate</note>
    </ligand>
</feature>
<dbReference type="EC" id="4.1.99.22" evidence="1 12"/>
<dbReference type="GO" id="GO:1904047">
    <property type="term" value="F:S-adenosyl-L-methionine binding"/>
    <property type="evidence" value="ECO:0007669"/>
    <property type="project" value="UniProtKB-UniRule"/>
</dbReference>
<evidence type="ECO:0000256" key="12">
    <source>
        <dbReference type="HAMAP-Rule" id="MF_01225"/>
    </source>
</evidence>
<comment type="caution">
    <text evidence="14">The sequence shown here is derived from an EMBL/GenBank/DDBJ whole genome shotgun (WGS) entry which is preliminary data.</text>
</comment>
<feature type="binding site" evidence="12">
    <location>
        <position position="268"/>
    </location>
    <ligand>
        <name>[4Fe-4S] cluster</name>
        <dbReference type="ChEBI" id="CHEBI:49883"/>
        <label>2</label>
        <note>4Fe-4S-substrate</note>
    </ligand>
</feature>
<comment type="function">
    <text evidence="12">Catalyzes the cyclization of GTP to (8S)-3',8-cyclo-7,8-dihydroguanosine 5'-triphosphate.</text>
</comment>
<dbReference type="PROSITE" id="PS51918">
    <property type="entry name" value="RADICAL_SAM"/>
    <property type="match status" value="1"/>
</dbReference>
<feature type="binding site" evidence="12">
    <location>
        <position position="285"/>
    </location>
    <ligand>
        <name>[4Fe-4S] cluster</name>
        <dbReference type="ChEBI" id="CHEBI:49883"/>
        <label>2</label>
        <note>4Fe-4S-substrate</note>
    </ligand>
</feature>
<dbReference type="InterPro" id="IPR013785">
    <property type="entry name" value="Aldolase_TIM"/>
</dbReference>
<feature type="binding site" evidence="12">
    <location>
        <position position="37"/>
    </location>
    <ligand>
        <name>S-adenosyl-L-methionine</name>
        <dbReference type="ChEBI" id="CHEBI:59789"/>
    </ligand>
</feature>
<feature type="binding site" evidence="12">
    <location>
        <position position="135"/>
    </location>
    <ligand>
        <name>S-adenosyl-L-methionine</name>
        <dbReference type="ChEBI" id="CHEBI:59789"/>
    </ligand>
</feature>
<dbReference type="GO" id="GO:0046872">
    <property type="term" value="F:metal ion binding"/>
    <property type="evidence" value="ECO:0007669"/>
    <property type="project" value="UniProtKB-KW"/>
</dbReference>
<feature type="binding site" evidence="12">
    <location>
        <position position="111"/>
    </location>
    <ligand>
        <name>GTP</name>
        <dbReference type="ChEBI" id="CHEBI:37565"/>
    </ligand>
</feature>